<name>A0A4Y7QNK6_9AGAM</name>
<sequence>MIMRGVFNAMRPGNTPLNPFLEEVECLGPHWSEVARSVAPMVLSRCNHSTEHSDGALASAISRPHTVKFEDQRIVDEFLGLPGIASCVQKGLAVLRTNEVRSWWCNKGEAVTSFNAGLCDLIWNSSASPTPSCTVVRPSLI</sequence>
<dbReference type="AlphaFoldDB" id="A0A4Y7QNK6"/>
<organism evidence="1 2">
    <name type="scientific">Rickenella mellea</name>
    <dbReference type="NCBI Taxonomy" id="50990"/>
    <lineage>
        <taxon>Eukaryota</taxon>
        <taxon>Fungi</taxon>
        <taxon>Dikarya</taxon>
        <taxon>Basidiomycota</taxon>
        <taxon>Agaricomycotina</taxon>
        <taxon>Agaricomycetes</taxon>
        <taxon>Hymenochaetales</taxon>
        <taxon>Rickenellaceae</taxon>
        <taxon>Rickenella</taxon>
    </lineage>
</organism>
<dbReference type="Proteomes" id="UP000294933">
    <property type="component" value="Unassembled WGS sequence"/>
</dbReference>
<dbReference type="VEuPathDB" id="FungiDB:BD410DRAFT_781540"/>
<evidence type="ECO:0000313" key="1">
    <source>
        <dbReference type="EMBL" id="TDL28976.1"/>
    </source>
</evidence>
<accession>A0A4Y7QNK6</accession>
<dbReference type="EMBL" id="ML170157">
    <property type="protein sequence ID" value="TDL28976.1"/>
    <property type="molecule type" value="Genomic_DNA"/>
</dbReference>
<keyword evidence="2" id="KW-1185">Reference proteome</keyword>
<evidence type="ECO:0000313" key="2">
    <source>
        <dbReference type="Proteomes" id="UP000294933"/>
    </source>
</evidence>
<reference evidence="1 2" key="1">
    <citation type="submission" date="2018-06" db="EMBL/GenBank/DDBJ databases">
        <title>A transcriptomic atlas of mushroom development highlights an independent origin of complex multicellularity.</title>
        <authorList>
            <consortium name="DOE Joint Genome Institute"/>
            <person name="Krizsan K."/>
            <person name="Almasi E."/>
            <person name="Merenyi Z."/>
            <person name="Sahu N."/>
            <person name="Viragh M."/>
            <person name="Koszo T."/>
            <person name="Mondo S."/>
            <person name="Kiss B."/>
            <person name="Balint B."/>
            <person name="Kues U."/>
            <person name="Barry K."/>
            <person name="Hegedus J.C."/>
            <person name="Henrissat B."/>
            <person name="Johnson J."/>
            <person name="Lipzen A."/>
            <person name="Ohm R."/>
            <person name="Nagy I."/>
            <person name="Pangilinan J."/>
            <person name="Yan J."/>
            <person name="Xiong Y."/>
            <person name="Grigoriev I.V."/>
            <person name="Hibbett D.S."/>
            <person name="Nagy L.G."/>
        </authorList>
    </citation>
    <scope>NUCLEOTIDE SEQUENCE [LARGE SCALE GENOMIC DNA]</scope>
    <source>
        <strain evidence="1 2">SZMC22713</strain>
    </source>
</reference>
<gene>
    <name evidence="1" type="ORF">BD410DRAFT_781540</name>
</gene>
<proteinExistence type="predicted"/>
<protein>
    <submittedName>
        <fullName evidence="1">Uncharacterized protein</fullName>
    </submittedName>
</protein>